<keyword evidence="1" id="KW-0812">Transmembrane</keyword>
<dbReference type="Proteomes" id="UP000199459">
    <property type="component" value="Unassembled WGS sequence"/>
</dbReference>
<dbReference type="RefSeq" id="WP_090633574.1">
    <property type="nucleotide sequence ID" value="NZ_FOCP01000019.1"/>
</dbReference>
<evidence type="ECO:0000313" key="3">
    <source>
        <dbReference type="Proteomes" id="UP000199459"/>
    </source>
</evidence>
<proteinExistence type="predicted"/>
<protein>
    <submittedName>
        <fullName evidence="2">Uncharacterized protein</fullName>
    </submittedName>
</protein>
<organism evidence="2 3">
    <name type="scientific">Nitrosomonas marina</name>
    <dbReference type="NCBI Taxonomy" id="917"/>
    <lineage>
        <taxon>Bacteria</taxon>
        <taxon>Pseudomonadati</taxon>
        <taxon>Pseudomonadota</taxon>
        <taxon>Betaproteobacteria</taxon>
        <taxon>Nitrosomonadales</taxon>
        <taxon>Nitrosomonadaceae</taxon>
        <taxon>Nitrosomonas</taxon>
    </lineage>
</organism>
<dbReference type="EMBL" id="FOCP01000019">
    <property type="protein sequence ID" value="SEN46972.1"/>
    <property type="molecule type" value="Genomic_DNA"/>
</dbReference>
<name>A0A1H8GSF5_9PROT</name>
<gene>
    <name evidence="2" type="ORF">SAMN05216325_11957</name>
</gene>
<feature type="transmembrane region" description="Helical" evidence="1">
    <location>
        <begin position="17"/>
        <end position="38"/>
    </location>
</feature>
<keyword evidence="1" id="KW-1133">Transmembrane helix</keyword>
<dbReference type="AlphaFoldDB" id="A0A1H8GSF5"/>
<sequence length="184" mass="20620">MITAEKGNMDPNDIKDWLIPIASFAGIISTSAGIWLALKEYRLKLRAEQHLAESTRAETDIRLFTHFTDILEVATGRRRDPVYSKEVAETLLEKLHIEPLDTNFDYRALREKIATSALLHSWVGTSSSDAAFASITTLALRHSVLIPSAIQALESFKDWKPELAEKYLSLLRNARPAAGNKEVD</sequence>
<dbReference type="OrthoDB" id="8545583at2"/>
<accession>A0A1H8GSF5</accession>
<evidence type="ECO:0000313" key="2">
    <source>
        <dbReference type="EMBL" id="SEN46972.1"/>
    </source>
</evidence>
<keyword evidence="1" id="KW-0472">Membrane</keyword>
<evidence type="ECO:0000256" key="1">
    <source>
        <dbReference type="SAM" id="Phobius"/>
    </source>
</evidence>
<reference evidence="2 3" key="1">
    <citation type="submission" date="2016-10" db="EMBL/GenBank/DDBJ databases">
        <authorList>
            <person name="de Groot N.N."/>
        </authorList>
    </citation>
    <scope>NUCLEOTIDE SEQUENCE [LARGE SCALE GENOMIC DNA]</scope>
    <source>
        <strain evidence="2 3">Nm22</strain>
    </source>
</reference>